<dbReference type="Proteomes" id="UP001199919">
    <property type="component" value="Unassembled WGS sequence"/>
</dbReference>
<evidence type="ECO:0000313" key="16">
    <source>
        <dbReference type="EMBL" id="MCD8742284.1"/>
    </source>
</evidence>
<keyword evidence="12" id="KW-0902">Two-component regulatory system</keyword>
<dbReference type="PANTHER" id="PTHR43065:SF10">
    <property type="entry name" value="PEROXIDE STRESS-ACTIVATED HISTIDINE KINASE MAK3"/>
    <property type="match status" value="1"/>
</dbReference>
<dbReference type="SUPFAM" id="SSF55781">
    <property type="entry name" value="GAF domain-like"/>
    <property type="match status" value="2"/>
</dbReference>
<dbReference type="PANTHER" id="PTHR43065">
    <property type="entry name" value="SENSOR HISTIDINE KINASE"/>
    <property type="match status" value="1"/>
</dbReference>
<keyword evidence="6" id="KW-0716">Sensory transduction</keyword>
<comment type="caution">
    <text evidence="16">The sequence shown here is derived from an EMBL/GenBank/DDBJ whole genome shotgun (WGS) entry which is preliminary data.</text>
</comment>
<dbReference type="RefSeq" id="WP_232178843.1">
    <property type="nucleotide sequence ID" value="NZ_JAJPWV010000006.1"/>
</dbReference>
<dbReference type="Pfam" id="PF00360">
    <property type="entry name" value="PHY"/>
    <property type="match status" value="1"/>
</dbReference>
<evidence type="ECO:0000256" key="6">
    <source>
        <dbReference type="ARBA" id="ARBA00022606"/>
    </source>
</evidence>
<keyword evidence="9" id="KW-0418">Kinase</keyword>
<dbReference type="Gene3D" id="3.30.450.20">
    <property type="entry name" value="PAS domain"/>
    <property type="match status" value="1"/>
</dbReference>
<name>A0ABS8U8H4_9SPHI</name>
<sequence>MPFNVDLTNCDREPIHIPGQIQPYGFLIAIDNDFIIRYHSENVSDLIPGLPSLLLGKELSEVEYALSPNEPMGFISQLITFGKTTKSFEQINPFQLELDGKSYYMIIHHSDGLFVLEFEPATAETTTDMQRMIGRSISEMLADKNLQNLLNNSAEQVKKVIGYDRVMVYRFAADGHGEVVAEARNEDLESWLGLHYPASDIPKQARELYKINRTRIIADVNSNPSKIVTLASGEPQPLDLTCSQLRAVSPIHIQYLKNMGVASSFSISLMYKNELWGLIACHNYTPRYIDYKARESSKLIGQILSSALEFRQDEENQQLQDQLFASVEKLSKQMQRSNSLEDALTGDEVSILDVTYADGAILTYEGNTFKFGKVPNDDQLAGLLQWIKTDVTDTFFCTDHLSDKYAPALTYKDVASGIIVSAISKEMGEYMIWFKPEQLKQITWAGNPDKPAEIDNNGLLTLSPRTSFEAWAETVTGRSATWSNEEIKAVIRLKEELTYAINQKASAIRQLNEKLKQAYEELDTFSFTISHDLKNPISVIKSYAQLLTRDASIRPEALRVIDRIVDRADKMNHMINEVLDYSRIGRSEIDFMDVKIGPMVNDIIKDLSLVYDTTKLNVTIGETPVVKGDPVMLLQVFANLLSNAIKYSQRADPQQISIEGKATETGILYQIKDNGLGIDIKQLPRIFELFNRTDNVKDIEGSGVGLAIVKRIVEKHRGKIWVDSELGKGSTFYVEFSNPA</sequence>
<dbReference type="InterPro" id="IPR001294">
    <property type="entry name" value="Phytochrome"/>
</dbReference>
<dbReference type="Gene3D" id="1.10.287.130">
    <property type="match status" value="1"/>
</dbReference>
<keyword evidence="8" id="KW-0547">Nucleotide-binding</keyword>
<dbReference type="EMBL" id="JAJPWV010000006">
    <property type="protein sequence ID" value="MCD8742284.1"/>
    <property type="molecule type" value="Genomic_DNA"/>
</dbReference>
<evidence type="ECO:0000313" key="17">
    <source>
        <dbReference type="Proteomes" id="UP001199919"/>
    </source>
</evidence>
<dbReference type="Pfam" id="PF00512">
    <property type="entry name" value="HisKA"/>
    <property type="match status" value="1"/>
</dbReference>
<dbReference type="InterPro" id="IPR005467">
    <property type="entry name" value="His_kinase_dom"/>
</dbReference>
<dbReference type="PROSITE" id="PS50046">
    <property type="entry name" value="PHYTOCHROME_2"/>
    <property type="match status" value="1"/>
</dbReference>
<evidence type="ECO:0000256" key="5">
    <source>
        <dbReference type="ARBA" id="ARBA00022553"/>
    </source>
</evidence>
<dbReference type="CDD" id="cd00082">
    <property type="entry name" value="HisKA"/>
    <property type="match status" value="1"/>
</dbReference>
<evidence type="ECO:0000256" key="4">
    <source>
        <dbReference type="ARBA" id="ARBA00022543"/>
    </source>
</evidence>
<keyword evidence="4" id="KW-0600">Photoreceptor protein</keyword>
<dbReference type="InterPro" id="IPR013654">
    <property type="entry name" value="PAS_2"/>
</dbReference>
<evidence type="ECO:0000256" key="3">
    <source>
        <dbReference type="ARBA" id="ARBA00012438"/>
    </source>
</evidence>
<reference evidence="16 17" key="1">
    <citation type="submission" date="2021-12" db="EMBL/GenBank/DDBJ databases">
        <title>Mucilaginibacter roseus genome.</title>
        <authorList>
            <person name="Ferreira J.R."/>
            <person name="Newman J.D."/>
        </authorList>
    </citation>
    <scope>NUCLEOTIDE SEQUENCE [LARGE SCALE GENOMIC DNA]</scope>
    <source>
        <strain evidence="16 17">LMG 28454</strain>
    </source>
</reference>
<comment type="catalytic activity">
    <reaction evidence="1">
        <text>ATP + protein L-histidine = ADP + protein N-phospho-L-histidine.</text>
        <dbReference type="EC" id="2.7.13.3"/>
    </reaction>
</comment>
<dbReference type="InterPro" id="IPR003018">
    <property type="entry name" value="GAF"/>
</dbReference>
<dbReference type="SMART" id="SM00065">
    <property type="entry name" value="GAF"/>
    <property type="match status" value="1"/>
</dbReference>
<dbReference type="EC" id="2.7.13.3" evidence="3"/>
<comment type="similarity">
    <text evidence="2">In the N-terminal section; belongs to the phytochrome family.</text>
</comment>
<dbReference type="SUPFAM" id="SSF55785">
    <property type="entry name" value="PYP-like sensor domain (PAS domain)"/>
    <property type="match status" value="1"/>
</dbReference>
<organism evidence="16 17">
    <name type="scientific">Mucilaginibacter roseus</name>
    <dbReference type="NCBI Taxonomy" id="1528868"/>
    <lineage>
        <taxon>Bacteria</taxon>
        <taxon>Pseudomonadati</taxon>
        <taxon>Bacteroidota</taxon>
        <taxon>Sphingobacteriia</taxon>
        <taxon>Sphingobacteriales</taxon>
        <taxon>Sphingobacteriaceae</taxon>
        <taxon>Mucilaginibacter</taxon>
    </lineage>
</organism>
<gene>
    <name evidence="16" type="ORF">LT679_16870</name>
</gene>
<dbReference type="InterPro" id="IPR003661">
    <property type="entry name" value="HisK_dim/P_dom"/>
</dbReference>
<dbReference type="Pfam" id="PF02518">
    <property type="entry name" value="HATPase_c"/>
    <property type="match status" value="1"/>
</dbReference>
<keyword evidence="13" id="KW-0675">Receptor</keyword>
<dbReference type="InterPro" id="IPR016132">
    <property type="entry name" value="Phyto_chromo_attachment"/>
</dbReference>
<dbReference type="GO" id="GO:0005524">
    <property type="term" value="F:ATP binding"/>
    <property type="evidence" value="ECO:0007669"/>
    <property type="project" value="UniProtKB-KW"/>
</dbReference>
<dbReference type="CDD" id="cd00075">
    <property type="entry name" value="HATPase"/>
    <property type="match status" value="1"/>
</dbReference>
<dbReference type="InterPro" id="IPR003594">
    <property type="entry name" value="HATPase_dom"/>
</dbReference>
<protein>
    <recommendedName>
        <fullName evidence="3">histidine kinase</fullName>
        <ecNumber evidence="3">2.7.13.3</ecNumber>
    </recommendedName>
</protein>
<evidence type="ECO:0000256" key="8">
    <source>
        <dbReference type="ARBA" id="ARBA00022741"/>
    </source>
</evidence>
<dbReference type="Gene3D" id="3.30.565.10">
    <property type="entry name" value="Histidine kinase-like ATPase, C-terminal domain"/>
    <property type="match status" value="1"/>
</dbReference>
<evidence type="ECO:0000259" key="14">
    <source>
        <dbReference type="PROSITE" id="PS50046"/>
    </source>
</evidence>
<feature type="domain" description="Phytochrome chromophore attachment site" evidence="14">
    <location>
        <begin position="145"/>
        <end position="306"/>
    </location>
</feature>
<dbReference type="InterPro" id="IPR036097">
    <property type="entry name" value="HisK_dim/P_sf"/>
</dbReference>
<keyword evidence="10 16" id="KW-0067">ATP-binding</keyword>
<dbReference type="Pfam" id="PF01590">
    <property type="entry name" value="GAF"/>
    <property type="match status" value="1"/>
</dbReference>
<keyword evidence="17" id="KW-1185">Reference proteome</keyword>
<dbReference type="Gene3D" id="3.30.450.40">
    <property type="match status" value="1"/>
</dbReference>
<evidence type="ECO:0000256" key="10">
    <source>
        <dbReference type="ARBA" id="ARBA00022840"/>
    </source>
</evidence>
<dbReference type="SUPFAM" id="SSF55874">
    <property type="entry name" value="ATPase domain of HSP90 chaperone/DNA topoisomerase II/histidine kinase"/>
    <property type="match status" value="1"/>
</dbReference>
<dbReference type="InterPro" id="IPR013515">
    <property type="entry name" value="Phytochrome_cen-reg"/>
</dbReference>
<dbReference type="InterPro" id="IPR036890">
    <property type="entry name" value="HATPase_C_sf"/>
</dbReference>
<dbReference type="PRINTS" id="PR01033">
    <property type="entry name" value="PHYTOCHROME"/>
</dbReference>
<evidence type="ECO:0000256" key="2">
    <source>
        <dbReference type="ARBA" id="ARBA00006402"/>
    </source>
</evidence>
<accession>A0ABS8U8H4</accession>
<keyword evidence="7" id="KW-0808">Transferase</keyword>
<keyword evidence="5" id="KW-0597">Phosphoprotein</keyword>
<evidence type="ECO:0000256" key="1">
    <source>
        <dbReference type="ARBA" id="ARBA00000085"/>
    </source>
</evidence>
<evidence type="ECO:0000256" key="12">
    <source>
        <dbReference type="ARBA" id="ARBA00023012"/>
    </source>
</evidence>
<evidence type="ECO:0000256" key="13">
    <source>
        <dbReference type="ARBA" id="ARBA00023170"/>
    </source>
</evidence>
<dbReference type="SMART" id="SM00387">
    <property type="entry name" value="HATPase_c"/>
    <property type="match status" value="1"/>
</dbReference>
<evidence type="ECO:0000259" key="15">
    <source>
        <dbReference type="PROSITE" id="PS50109"/>
    </source>
</evidence>
<dbReference type="Pfam" id="PF08446">
    <property type="entry name" value="PAS_2"/>
    <property type="match status" value="1"/>
</dbReference>
<keyword evidence="11" id="KW-0157">Chromophore</keyword>
<evidence type="ECO:0000256" key="7">
    <source>
        <dbReference type="ARBA" id="ARBA00022679"/>
    </source>
</evidence>
<dbReference type="Gene3D" id="3.30.450.270">
    <property type="match status" value="1"/>
</dbReference>
<evidence type="ECO:0000256" key="11">
    <source>
        <dbReference type="ARBA" id="ARBA00022991"/>
    </source>
</evidence>
<dbReference type="InterPro" id="IPR035965">
    <property type="entry name" value="PAS-like_dom_sf"/>
</dbReference>
<dbReference type="SUPFAM" id="SSF47384">
    <property type="entry name" value="Homodimeric domain of signal transducing histidine kinase"/>
    <property type="match status" value="1"/>
</dbReference>
<feature type="domain" description="Histidine kinase" evidence="15">
    <location>
        <begin position="528"/>
        <end position="740"/>
    </location>
</feature>
<dbReference type="InterPro" id="IPR029016">
    <property type="entry name" value="GAF-like_dom_sf"/>
</dbReference>
<proteinExistence type="inferred from homology"/>
<dbReference type="InterPro" id="IPR043150">
    <property type="entry name" value="Phytochrome_PHY_sf"/>
</dbReference>
<dbReference type="SMART" id="SM00388">
    <property type="entry name" value="HisKA"/>
    <property type="match status" value="1"/>
</dbReference>
<dbReference type="PROSITE" id="PS50109">
    <property type="entry name" value="HIS_KIN"/>
    <property type="match status" value="1"/>
</dbReference>
<evidence type="ECO:0000256" key="9">
    <source>
        <dbReference type="ARBA" id="ARBA00022777"/>
    </source>
</evidence>